<accession>Q0EX63</accession>
<dbReference type="GO" id="GO:0006508">
    <property type="term" value="P:proteolysis"/>
    <property type="evidence" value="ECO:0007669"/>
    <property type="project" value="UniProtKB-KW"/>
</dbReference>
<feature type="domain" description="Peptidase M16 C-terminal" evidence="3">
    <location>
        <begin position="189"/>
        <end position="366"/>
    </location>
</feature>
<evidence type="ECO:0000313" key="4">
    <source>
        <dbReference type="EMBL" id="EAU53811.1"/>
    </source>
</evidence>
<dbReference type="GO" id="GO:0046872">
    <property type="term" value="F:metal ion binding"/>
    <property type="evidence" value="ECO:0007669"/>
    <property type="project" value="InterPro"/>
</dbReference>
<dbReference type="Proteomes" id="UP000005297">
    <property type="component" value="Unassembled WGS sequence"/>
</dbReference>
<dbReference type="RefSeq" id="WP_009850085.1">
    <property type="nucleotide sequence ID" value="NZ_DS022294.1"/>
</dbReference>
<organism evidence="4 5">
    <name type="scientific">Mariprofundus ferrooxydans PV-1</name>
    <dbReference type="NCBI Taxonomy" id="314345"/>
    <lineage>
        <taxon>Bacteria</taxon>
        <taxon>Pseudomonadati</taxon>
        <taxon>Pseudomonadota</taxon>
        <taxon>Candidatius Mariprofundia</taxon>
        <taxon>Mariprofundales</taxon>
        <taxon>Mariprofundaceae</taxon>
        <taxon>Mariprofundus</taxon>
    </lineage>
</organism>
<dbReference type="InterPro" id="IPR011765">
    <property type="entry name" value="Pept_M16_N"/>
</dbReference>
<evidence type="ECO:0000313" key="5">
    <source>
        <dbReference type="Proteomes" id="UP000005297"/>
    </source>
</evidence>
<dbReference type="OrthoDB" id="9811314at2"/>
<dbReference type="STRING" id="314344.AL013_08670"/>
<feature type="chain" id="PRO_5004171413" evidence="1">
    <location>
        <begin position="22"/>
        <end position="446"/>
    </location>
</feature>
<comment type="caution">
    <text evidence="4">The sequence shown here is derived from an EMBL/GenBank/DDBJ whole genome shotgun (WGS) entry which is preliminary data.</text>
</comment>
<dbReference type="InterPro" id="IPR011249">
    <property type="entry name" value="Metalloenz_LuxS/M16"/>
</dbReference>
<dbReference type="PANTHER" id="PTHR11851:SF224">
    <property type="entry name" value="PROCESSING PROTEASE"/>
    <property type="match status" value="1"/>
</dbReference>
<dbReference type="eggNOG" id="COG0612">
    <property type="taxonomic scope" value="Bacteria"/>
</dbReference>
<proteinExistence type="predicted"/>
<feature type="domain" description="Peptidase M16 N-terminal" evidence="2">
    <location>
        <begin position="35"/>
        <end position="141"/>
    </location>
</feature>
<keyword evidence="5" id="KW-1185">Reference proteome</keyword>
<name>Q0EX63_9PROT</name>
<dbReference type="Gene3D" id="3.30.830.10">
    <property type="entry name" value="Metalloenzyme, LuxS/M16 peptidase-like"/>
    <property type="match status" value="2"/>
</dbReference>
<sequence length="446" mass="47785">MKRYLILPLLLILSFVRTADAVPPIQEARMDNGLRVLLMEAHNVPMVSMQLSVVAGSRFDAPGKAGTASLLADMLGDHTARHNHRAWADLLDADAIHLGAGADRDGLSLSLTTLKEALKPGLDAFAEALLMPGWDKKRFTIIQQDSIAAARKDLEDPGAQAATAAATLLFGNHPYGHRTGGTATSLAAISIPDLKTLYRQQIKPEGAVLAVSGDITMAELLPLLKARLSGWRGKPEHSLMDIATAPPVAGKSVDVQLPTSQTLVQLLRQGPARSDAHFFPDFVLNHILGGGGFASRLMEEVREKRGLVYGVYSYFIPLAAPGPFIISLQTKGDQAAQAEAVVRKVMQEMASGGITKAQLQASKDNLSGSFAQRMDSNRERVGLISMIGLYNLPLDYLATWTAHVNAVTLAQVKAQAALYLKPAEWNRVRVGANLDGATGKSSAHSK</sequence>
<protein>
    <submittedName>
        <fullName evidence="4">Putative zinc protease-like signal peptide protein</fullName>
    </submittedName>
</protein>
<evidence type="ECO:0000259" key="2">
    <source>
        <dbReference type="Pfam" id="PF00675"/>
    </source>
</evidence>
<dbReference type="SUPFAM" id="SSF63411">
    <property type="entry name" value="LuxS/MPP-like metallohydrolase"/>
    <property type="match status" value="2"/>
</dbReference>
<gene>
    <name evidence="4" type="ORF">SPV1_12592</name>
</gene>
<dbReference type="EMBL" id="AATS01000016">
    <property type="protein sequence ID" value="EAU53811.1"/>
    <property type="molecule type" value="Genomic_DNA"/>
</dbReference>
<dbReference type="AlphaFoldDB" id="Q0EX63"/>
<keyword evidence="4" id="KW-0645">Protease</keyword>
<dbReference type="Pfam" id="PF00675">
    <property type="entry name" value="Peptidase_M16"/>
    <property type="match status" value="1"/>
</dbReference>
<feature type="signal peptide" evidence="1">
    <location>
        <begin position="1"/>
        <end position="21"/>
    </location>
</feature>
<dbReference type="Pfam" id="PF05193">
    <property type="entry name" value="Peptidase_M16_C"/>
    <property type="match status" value="1"/>
</dbReference>
<dbReference type="GO" id="GO:0008233">
    <property type="term" value="F:peptidase activity"/>
    <property type="evidence" value="ECO:0007669"/>
    <property type="project" value="UniProtKB-KW"/>
</dbReference>
<dbReference type="InterPro" id="IPR007863">
    <property type="entry name" value="Peptidase_M16_C"/>
</dbReference>
<evidence type="ECO:0000259" key="3">
    <source>
        <dbReference type="Pfam" id="PF05193"/>
    </source>
</evidence>
<dbReference type="PANTHER" id="PTHR11851">
    <property type="entry name" value="METALLOPROTEASE"/>
    <property type="match status" value="1"/>
</dbReference>
<dbReference type="InterPro" id="IPR050361">
    <property type="entry name" value="MPP/UQCRC_Complex"/>
</dbReference>
<dbReference type="HOGENOM" id="CLU_009902_6_0_0"/>
<reference evidence="4 5" key="1">
    <citation type="submission" date="2006-09" db="EMBL/GenBank/DDBJ databases">
        <authorList>
            <person name="Emerson D."/>
            <person name="Ferriera S."/>
            <person name="Johnson J."/>
            <person name="Kravitz S."/>
            <person name="Halpern A."/>
            <person name="Remington K."/>
            <person name="Beeson K."/>
            <person name="Tran B."/>
            <person name="Rogers Y.-H."/>
            <person name="Friedman R."/>
            <person name="Venter J.C."/>
        </authorList>
    </citation>
    <scope>NUCLEOTIDE SEQUENCE [LARGE SCALE GENOMIC DNA]</scope>
    <source>
        <strain evidence="4 5">PV-1</strain>
    </source>
</reference>
<keyword evidence="1" id="KW-0732">Signal</keyword>
<evidence type="ECO:0000256" key="1">
    <source>
        <dbReference type="SAM" id="SignalP"/>
    </source>
</evidence>
<keyword evidence="4" id="KW-0378">Hydrolase</keyword>
<dbReference type="InParanoid" id="Q0EX63"/>